<evidence type="ECO:0000256" key="17">
    <source>
        <dbReference type="SAM" id="MobiDB-lite"/>
    </source>
</evidence>
<sequence length="292" mass="32685">MEHRTEQSLKDYTSFKVGGKAKDFYIPLTIEEVQELVQELYRASRPYLILGNGSNLLVSDEGVEEAVILLRDNLSSCNIKEQEDGRGLLEAEAGCTLKEMAEVAMEAGYTGFEPLSGIPGTLGGAVKMNAGAYGGEIKDFFYQGLLLNEKGELQKKELSEMDFSYRHSCLSENDICLKASFLLEKGNPAEIREKMQDYQRRREEKQPLDMPSAGSTFKRPEGDYASRLIEVSGLRGFQMGRAAVSDKHCGFVVNLGGADAKEIYRLIREVIRIVEEKQGVRLETEVKLWGKF</sequence>
<dbReference type="PANTHER" id="PTHR21071:SF4">
    <property type="entry name" value="UDP-N-ACETYLENOLPYRUVOYLGLUCOSAMINE REDUCTASE"/>
    <property type="match status" value="1"/>
</dbReference>
<evidence type="ECO:0000256" key="9">
    <source>
        <dbReference type="ARBA" id="ARBA00022857"/>
    </source>
</evidence>
<evidence type="ECO:0000259" key="18">
    <source>
        <dbReference type="PROSITE" id="PS51387"/>
    </source>
</evidence>
<keyword evidence="10 16" id="KW-0133">Cell shape</keyword>
<dbReference type="SUPFAM" id="SSF56194">
    <property type="entry name" value="Uridine diphospho-N-Acetylenolpyruvylglucosamine reductase, MurB, C-terminal domain"/>
    <property type="match status" value="1"/>
</dbReference>
<evidence type="ECO:0000256" key="4">
    <source>
        <dbReference type="ARBA" id="ARBA00004752"/>
    </source>
</evidence>
<keyword evidence="5 16" id="KW-0963">Cytoplasm</keyword>
<dbReference type="GeneID" id="85013648"/>
<evidence type="ECO:0000256" key="16">
    <source>
        <dbReference type="HAMAP-Rule" id="MF_00037"/>
    </source>
</evidence>
<keyword evidence="6 16" id="KW-0132">Cell division</keyword>
<dbReference type="InterPro" id="IPR036318">
    <property type="entry name" value="FAD-bd_PCMH-like_sf"/>
</dbReference>
<feature type="active site" description="Proton donor" evidence="16">
    <location>
        <position position="215"/>
    </location>
</feature>
<dbReference type="EC" id="1.3.1.98" evidence="16"/>
<dbReference type="GO" id="GO:0008762">
    <property type="term" value="F:UDP-N-acetylmuramate dehydrogenase activity"/>
    <property type="evidence" value="ECO:0007669"/>
    <property type="project" value="UniProtKB-UniRule"/>
</dbReference>
<dbReference type="InterPro" id="IPR036635">
    <property type="entry name" value="MurB_C_sf"/>
</dbReference>
<comment type="catalytic activity">
    <reaction evidence="15 16">
        <text>UDP-N-acetyl-alpha-D-muramate + NADP(+) = UDP-N-acetyl-3-O-(1-carboxyvinyl)-alpha-D-glucosamine + NADPH + H(+)</text>
        <dbReference type="Rhea" id="RHEA:12248"/>
        <dbReference type="ChEBI" id="CHEBI:15378"/>
        <dbReference type="ChEBI" id="CHEBI:57783"/>
        <dbReference type="ChEBI" id="CHEBI:58349"/>
        <dbReference type="ChEBI" id="CHEBI:68483"/>
        <dbReference type="ChEBI" id="CHEBI:70757"/>
        <dbReference type="EC" id="1.3.1.98"/>
    </reaction>
</comment>
<evidence type="ECO:0000256" key="13">
    <source>
        <dbReference type="ARBA" id="ARBA00023306"/>
    </source>
</evidence>
<dbReference type="InterPro" id="IPR016169">
    <property type="entry name" value="FAD-bd_PCMH_sub2"/>
</dbReference>
<comment type="pathway">
    <text evidence="4 16">Cell wall biogenesis; peptidoglycan biosynthesis.</text>
</comment>
<keyword evidence="9 16" id="KW-0521">NADP</keyword>
<evidence type="ECO:0000256" key="1">
    <source>
        <dbReference type="ARBA" id="ARBA00001974"/>
    </source>
</evidence>
<keyword evidence="12 16" id="KW-0560">Oxidoreductase</keyword>
<dbReference type="GO" id="GO:0005829">
    <property type="term" value="C:cytosol"/>
    <property type="evidence" value="ECO:0007669"/>
    <property type="project" value="TreeGrafter"/>
</dbReference>
<evidence type="ECO:0000256" key="7">
    <source>
        <dbReference type="ARBA" id="ARBA00022630"/>
    </source>
</evidence>
<gene>
    <name evidence="16" type="primary">murB</name>
    <name evidence="19" type="ORF">HNQ46_000072</name>
</gene>
<feature type="active site" evidence="16">
    <location>
        <position position="285"/>
    </location>
</feature>
<reference evidence="19 20" key="1">
    <citation type="submission" date="2020-08" db="EMBL/GenBank/DDBJ databases">
        <title>Genomic Encyclopedia of Type Strains, Phase IV (KMG-IV): sequencing the most valuable type-strain genomes for metagenomic binning, comparative biology and taxonomic classification.</title>
        <authorList>
            <person name="Goeker M."/>
        </authorList>
    </citation>
    <scope>NUCLEOTIDE SEQUENCE [LARGE SCALE GENOMIC DNA]</scope>
    <source>
        <strain evidence="19 20">DSM 17245</strain>
    </source>
</reference>
<evidence type="ECO:0000256" key="12">
    <source>
        <dbReference type="ARBA" id="ARBA00023002"/>
    </source>
</evidence>
<keyword evidence="14 16" id="KW-0961">Cell wall biogenesis/degradation</keyword>
<evidence type="ECO:0000256" key="5">
    <source>
        <dbReference type="ARBA" id="ARBA00022490"/>
    </source>
</evidence>
<dbReference type="NCBIfam" id="TIGR00179">
    <property type="entry name" value="murB"/>
    <property type="match status" value="1"/>
</dbReference>
<dbReference type="SUPFAM" id="SSF56176">
    <property type="entry name" value="FAD-binding/transporter-associated domain-like"/>
    <property type="match status" value="1"/>
</dbReference>
<evidence type="ECO:0000256" key="3">
    <source>
        <dbReference type="ARBA" id="ARBA00004496"/>
    </source>
</evidence>
<dbReference type="GO" id="GO:0071555">
    <property type="term" value="P:cell wall organization"/>
    <property type="evidence" value="ECO:0007669"/>
    <property type="project" value="UniProtKB-KW"/>
</dbReference>
<dbReference type="InterPro" id="IPR003170">
    <property type="entry name" value="MurB"/>
</dbReference>
<dbReference type="InterPro" id="IPR016166">
    <property type="entry name" value="FAD-bd_PCMH"/>
</dbReference>
<dbReference type="AlphaFoldDB" id="A0A7W9SEV1"/>
<accession>A0A7W9SEV1</accession>
<comment type="function">
    <text evidence="2 16">Cell wall formation.</text>
</comment>
<dbReference type="GO" id="GO:0051301">
    <property type="term" value="P:cell division"/>
    <property type="evidence" value="ECO:0007669"/>
    <property type="project" value="UniProtKB-KW"/>
</dbReference>
<dbReference type="InterPro" id="IPR011601">
    <property type="entry name" value="MurB_C"/>
</dbReference>
<dbReference type="UniPathway" id="UPA00219"/>
<dbReference type="GO" id="GO:0008360">
    <property type="term" value="P:regulation of cell shape"/>
    <property type="evidence" value="ECO:0007669"/>
    <property type="project" value="UniProtKB-KW"/>
</dbReference>
<evidence type="ECO:0000256" key="11">
    <source>
        <dbReference type="ARBA" id="ARBA00022984"/>
    </source>
</evidence>
<dbReference type="InterPro" id="IPR016167">
    <property type="entry name" value="FAD-bd_PCMH_sub1"/>
</dbReference>
<keyword evidence="8 16" id="KW-0274">FAD</keyword>
<name>A0A7W9SEV1_9FIRM</name>
<evidence type="ECO:0000313" key="20">
    <source>
        <dbReference type="Proteomes" id="UP000522163"/>
    </source>
</evidence>
<comment type="subcellular location">
    <subcellularLocation>
        <location evidence="3 16">Cytoplasm</location>
    </subcellularLocation>
</comment>
<evidence type="ECO:0000313" key="19">
    <source>
        <dbReference type="EMBL" id="MBB6040111.1"/>
    </source>
</evidence>
<feature type="region of interest" description="Disordered" evidence="17">
    <location>
        <begin position="199"/>
        <end position="220"/>
    </location>
</feature>
<dbReference type="InterPro" id="IPR006094">
    <property type="entry name" value="Oxid_FAD_bind_N"/>
</dbReference>
<dbReference type="Proteomes" id="UP000522163">
    <property type="component" value="Unassembled WGS sequence"/>
</dbReference>
<keyword evidence="7 16" id="KW-0285">Flavoprotein</keyword>
<dbReference type="Gene3D" id="3.30.43.10">
    <property type="entry name" value="Uridine Diphospho-n-acetylenolpyruvylglucosamine Reductase, domain 2"/>
    <property type="match status" value="1"/>
</dbReference>
<dbReference type="Pfam" id="PF02873">
    <property type="entry name" value="MurB_C"/>
    <property type="match status" value="1"/>
</dbReference>
<dbReference type="NCBIfam" id="NF010480">
    <property type="entry name" value="PRK13905.1"/>
    <property type="match status" value="1"/>
</dbReference>
<dbReference type="Pfam" id="PF01565">
    <property type="entry name" value="FAD_binding_4"/>
    <property type="match status" value="1"/>
</dbReference>
<proteinExistence type="inferred from homology"/>
<evidence type="ECO:0000256" key="14">
    <source>
        <dbReference type="ARBA" id="ARBA00023316"/>
    </source>
</evidence>
<feature type="active site" evidence="16">
    <location>
        <position position="166"/>
    </location>
</feature>
<keyword evidence="13 16" id="KW-0131">Cell cycle</keyword>
<protein>
    <recommendedName>
        <fullName evidence="16">UDP-N-acetylenolpyruvoylglucosamine reductase</fullName>
        <ecNumber evidence="16">1.3.1.98</ecNumber>
    </recommendedName>
    <alternativeName>
        <fullName evidence="16">UDP-N-acetylmuramate dehydrogenase</fullName>
    </alternativeName>
</protein>
<evidence type="ECO:0000256" key="8">
    <source>
        <dbReference type="ARBA" id="ARBA00022827"/>
    </source>
</evidence>
<dbReference type="RefSeq" id="WP_183681457.1">
    <property type="nucleotide sequence ID" value="NZ_JACHHH010000001.1"/>
</dbReference>
<dbReference type="Gene3D" id="3.30.465.10">
    <property type="match status" value="1"/>
</dbReference>
<keyword evidence="11 16" id="KW-0573">Peptidoglycan synthesis</keyword>
<dbReference type="Gene3D" id="3.90.78.10">
    <property type="entry name" value="UDP-N-acetylenolpyruvoylglucosamine reductase, C-terminal domain"/>
    <property type="match status" value="1"/>
</dbReference>
<evidence type="ECO:0000256" key="15">
    <source>
        <dbReference type="ARBA" id="ARBA00048914"/>
    </source>
</evidence>
<comment type="similarity">
    <text evidence="16">Belongs to the MurB family.</text>
</comment>
<dbReference type="GO" id="GO:0009252">
    <property type="term" value="P:peptidoglycan biosynthetic process"/>
    <property type="evidence" value="ECO:0007669"/>
    <property type="project" value="UniProtKB-UniRule"/>
</dbReference>
<evidence type="ECO:0000256" key="10">
    <source>
        <dbReference type="ARBA" id="ARBA00022960"/>
    </source>
</evidence>
<dbReference type="PANTHER" id="PTHR21071">
    <property type="entry name" value="UDP-N-ACETYLENOLPYRUVOYLGLUCOSAMINE REDUCTASE"/>
    <property type="match status" value="1"/>
</dbReference>
<comment type="cofactor">
    <cofactor evidence="1 16">
        <name>FAD</name>
        <dbReference type="ChEBI" id="CHEBI:57692"/>
    </cofactor>
</comment>
<dbReference type="HAMAP" id="MF_00037">
    <property type="entry name" value="MurB"/>
    <property type="match status" value="1"/>
</dbReference>
<dbReference type="EMBL" id="JACHHH010000001">
    <property type="protein sequence ID" value="MBB6040111.1"/>
    <property type="molecule type" value="Genomic_DNA"/>
</dbReference>
<evidence type="ECO:0000256" key="2">
    <source>
        <dbReference type="ARBA" id="ARBA00003921"/>
    </source>
</evidence>
<feature type="domain" description="FAD-binding PCMH-type" evidence="18">
    <location>
        <begin position="17"/>
        <end position="186"/>
    </location>
</feature>
<organism evidence="19 20">
    <name type="scientific">Oribacterium sinus</name>
    <dbReference type="NCBI Taxonomy" id="237576"/>
    <lineage>
        <taxon>Bacteria</taxon>
        <taxon>Bacillati</taxon>
        <taxon>Bacillota</taxon>
        <taxon>Clostridia</taxon>
        <taxon>Lachnospirales</taxon>
        <taxon>Lachnospiraceae</taxon>
        <taxon>Oribacterium</taxon>
    </lineage>
</organism>
<comment type="caution">
    <text evidence="19">The sequence shown here is derived from an EMBL/GenBank/DDBJ whole genome shotgun (WGS) entry which is preliminary data.</text>
</comment>
<dbReference type="GO" id="GO:0071949">
    <property type="term" value="F:FAD binding"/>
    <property type="evidence" value="ECO:0007669"/>
    <property type="project" value="InterPro"/>
</dbReference>
<evidence type="ECO:0000256" key="6">
    <source>
        <dbReference type="ARBA" id="ARBA00022618"/>
    </source>
</evidence>
<dbReference type="PROSITE" id="PS51387">
    <property type="entry name" value="FAD_PCMH"/>
    <property type="match status" value="1"/>
</dbReference>